<feature type="transmembrane region" description="Helical" evidence="7">
    <location>
        <begin position="141"/>
        <end position="163"/>
    </location>
</feature>
<evidence type="ECO:0000256" key="7">
    <source>
        <dbReference type="SAM" id="Phobius"/>
    </source>
</evidence>
<name>A0AA39V8C9_9LECA</name>
<organism evidence="9 10">
    <name type="scientific">Cladonia borealis</name>
    <dbReference type="NCBI Taxonomy" id="184061"/>
    <lineage>
        <taxon>Eukaryota</taxon>
        <taxon>Fungi</taxon>
        <taxon>Dikarya</taxon>
        <taxon>Ascomycota</taxon>
        <taxon>Pezizomycotina</taxon>
        <taxon>Lecanoromycetes</taxon>
        <taxon>OSLEUM clade</taxon>
        <taxon>Lecanoromycetidae</taxon>
        <taxon>Lecanorales</taxon>
        <taxon>Lecanorineae</taxon>
        <taxon>Cladoniaceae</taxon>
        <taxon>Cladonia</taxon>
    </lineage>
</organism>
<keyword evidence="5" id="KW-0349">Heme</keyword>
<feature type="compositionally biased region" description="Polar residues" evidence="6">
    <location>
        <begin position="245"/>
        <end position="262"/>
    </location>
</feature>
<accession>A0AA39V8C9</accession>
<comment type="cofactor">
    <cofactor evidence="1 5">
        <name>heme</name>
        <dbReference type="ChEBI" id="CHEBI:30413"/>
    </cofactor>
</comment>
<evidence type="ECO:0000313" key="9">
    <source>
        <dbReference type="EMBL" id="KAK0512385.1"/>
    </source>
</evidence>
<sequence>MTVSAGLEMPGEDFAQIAGKYFKATCAVIILFYSALWSIKISFILFFRRLGTNVQWQKLIWWPIFGITLATYFACIGTIQYQCLLSSFEYLAANCKTPAATSFQQITLKLNCAWDVITDYLIVSIPFSMLKGVQMKWRRKAALSGIFFLVIITMVFAIVRVALVGSSNTHQPDSSWLYVWTAIEASIAIIVACLATFRNLFSRENNSRYKAEKPTGPTSSNLFLRGSGRRNKLVDILDTLASKPEQPNSGYRQQSETTSDAQSILDRHNQGAHDLDEMARAAPSSYFILLTPTRFCTTPSLVSVLPSDFFLPFALNTNLLMSYPAFVLVPLALSLGTVLYFSYGLLVNYNAARKTGLPLIILPFDSGSPLWMIFDRKIVQLVRRIPFCSGTFTRFNWRGWEIWDRYRAHQQLGDAIFFVTPGRNYLQICDAEAVSEIFQRKADFLHPPEITEMLNIFGPNISTTDGAQWQRHRKITASSFNEHVNQRVWIESILQSTDLVHYWSSKPSINSVAKDTRTVSLHVMSAAVFGKSYPFRGADEDSPPTKEDSSRYGEALRIILDRCIPLLVLGRKNLSKPWLPKSFRELYQATLVFQEHMTKAYEDEKRAMMRNDKLENNLMTSLVRASQAIVEQKGGTTGSHQEGLTEEEVYGNVFVFNFAGHDATANSLAIGICLLATRPDVQDWIAEEINAVLAGVESKESSYEAMFPRLPRCLAVVFETVRLFTAVAIAKSNPSGPQPLKFGAETVVVPKNTMIIPSYSALHTHPRYWGNDSLEFEPSRWITTDPQTSRTNDSHVSSSHPAEYFKEPPTRNSPFVGWSGGARNCPGRKFAQVEFVGVLVGLFRDFKVRPVPLKGEDDEMARARLLEQIRMDTGMKLLLQMLHPENAVLEWKRQ</sequence>
<dbReference type="PANTHER" id="PTHR24305">
    <property type="entry name" value="CYTOCHROME P450"/>
    <property type="match status" value="1"/>
</dbReference>
<keyword evidence="4 5" id="KW-0408">Iron</keyword>
<protein>
    <recommendedName>
        <fullName evidence="8">Rhodopsin domain-containing protein</fullName>
    </recommendedName>
</protein>
<dbReference type="InterPro" id="IPR017972">
    <property type="entry name" value="Cyt_P450_CS"/>
</dbReference>
<dbReference type="Gene3D" id="1.10.630.10">
    <property type="entry name" value="Cytochrome P450"/>
    <property type="match status" value="1"/>
</dbReference>
<evidence type="ECO:0000256" key="5">
    <source>
        <dbReference type="PIRSR" id="PIRSR602401-1"/>
    </source>
</evidence>
<dbReference type="SUPFAM" id="SSF48264">
    <property type="entry name" value="Cytochrome P450"/>
    <property type="match status" value="1"/>
</dbReference>
<feature type="region of interest" description="Disordered" evidence="6">
    <location>
        <begin position="783"/>
        <end position="804"/>
    </location>
</feature>
<proteinExistence type="inferred from homology"/>
<feature type="transmembrane region" description="Helical" evidence="7">
    <location>
        <begin position="175"/>
        <end position="201"/>
    </location>
</feature>
<evidence type="ECO:0000256" key="3">
    <source>
        <dbReference type="ARBA" id="ARBA00022723"/>
    </source>
</evidence>
<keyword evidence="3 5" id="KW-0479">Metal-binding</keyword>
<keyword evidence="10" id="KW-1185">Reference proteome</keyword>
<dbReference type="InterPro" id="IPR036396">
    <property type="entry name" value="Cyt_P450_sf"/>
</dbReference>
<reference evidence="9" key="1">
    <citation type="submission" date="2023-03" db="EMBL/GenBank/DDBJ databases">
        <title>Complete genome of Cladonia borealis.</title>
        <authorList>
            <person name="Park H."/>
        </authorList>
    </citation>
    <scope>NUCLEOTIDE SEQUENCE</scope>
    <source>
        <strain evidence="9">ANT050790</strain>
    </source>
</reference>
<dbReference type="EMBL" id="JAFEKC020000011">
    <property type="protein sequence ID" value="KAK0512385.1"/>
    <property type="molecule type" value="Genomic_DNA"/>
</dbReference>
<dbReference type="GO" id="GO:0020037">
    <property type="term" value="F:heme binding"/>
    <property type="evidence" value="ECO:0007669"/>
    <property type="project" value="InterPro"/>
</dbReference>
<dbReference type="Proteomes" id="UP001166286">
    <property type="component" value="Unassembled WGS sequence"/>
</dbReference>
<dbReference type="Pfam" id="PF00067">
    <property type="entry name" value="p450"/>
    <property type="match status" value="1"/>
</dbReference>
<feature type="transmembrane region" description="Helical" evidence="7">
    <location>
        <begin position="59"/>
        <end position="79"/>
    </location>
</feature>
<dbReference type="GO" id="GO:0016705">
    <property type="term" value="F:oxidoreductase activity, acting on paired donors, with incorporation or reduction of molecular oxygen"/>
    <property type="evidence" value="ECO:0007669"/>
    <property type="project" value="InterPro"/>
</dbReference>
<dbReference type="InterPro" id="IPR050121">
    <property type="entry name" value="Cytochrome_P450_monoxygenase"/>
</dbReference>
<evidence type="ECO:0000256" key="4">
    <source>
        <dbReference type="ARBA" id="ARBA00023004"/>
    </source>
</evidence>
<comment type="caution">
    <text evidence="9">The sequence shown here is derived from an EMBL/GenBank/DDBJ whole genome shotgun (WGS) entry which is preliminary data.</text>
</comment>
<dbReference type="PANTHER" id="PTHR24305:SF166">
    <property type="entry name" value="CYTOCHROME P450 12A4, MITOCHONDRIAL-RELATED"/>
    <property type="match status" value="1"/>
</dbReference>
<dbReference type="GO" id="GO:0005506">
    <property type="term" value="F:iron ion binding"/>
    <property type="evidence" value="ECO:0007669"/>
    <property type="project" value="InterPro"/>
</dbReference>
<dbReference type="PRINTS" id="PR00463">
    <property type="entry name" value="EP450I"/>
</dbReference>
<feature type="transmembrane region" description="Helical" evidence="7">
    <location>
        <begin position="323"/>
        <end position="343"/>
    </location>
</feature>
<dbReference type="GO" id="GO:0004497">
    <property type="term" value="F:monooxygenase activity"/>
    <property type="evidence" value="ECO:0007669"/>
    <property type="project" value="InterPro"/>
</dbReference>
<keyword evidence="7" id="KW-0472">Membrane</keyword>
<feature type="binding site" description="axial binding residue" evidence="5">
    <location>
        <position position="825"/>
    </location>
    <ligand>
        <name>heme</name>
        <dbReference type="ChEBI" id="CHEBI:30413"/>
    </ligand>
    <ligandPart>
        <name>Fe</name>
        <dbReference type="ChEBI" id="CHEBI:18248"/>
    </ligandPart>
</feature>
<feature type="transmembrane region" description="Helical" evidence="7">
    <location>
        <begin position="21"/>
        <end position="47"/>
    </location>
</feature>
<dbReference type="InterPro" id="IPR001128">
    <property type="entry name" value="Cyt_P450"/>
</dbReference>
<dbReference type="PROSITE" id="PS00086">
    <property type="entry name" value="CYTOCHROME_P450"/>
    <property type="match status" value="1"/>
</dbReference>
<evidence type="ECO:0000313" key="10">
    <source>
        <dbReference type="Proteomes" id="UP001166286"/>
    </source>
</evidence>
<gene>
    <name evidence="9" type="ORF">JMJ35_005513</name>
</gene>
<evidence type="ECO:0000256" key="1">
    <source>
        <dbReference type="ARBA" id="ARBA00001971"/>
    </source>
</evidence>
<feature type="region of interest" description="Disordered" evidence="6">
    <location>
        <begin position="242"/>
        <end position="262"/>
    </location>
</feature>
<comment type="similarity">
    <text evidence="2">Belongs to the cytochrome P450 family.</text>
</comment>
<feature type="domain" description="Rhodopsin" evidence="8">
    <location>
        <begin position="28"/>
        <end position="203"/>
    </location>
</feature>
<dbReference type="InterPro" id="IPR002401">
    <property type="entry name" value="Cyt_P450_E_grp-I"/>
</dbReference>
<evidence type="ECO:0000259" key="8">
    <source>
        <dbReference type="Pfam" id="PF20684"/>
    </source>
</evidence>
<dbReference type="InterPro" id="IPR049326">
    <property type="entry name" value="Rhodopsin_dom_fungi"/>
</dbReference>
<feature type="compositionally biased region" description="Polar residues" evidence="6">
    <location>
        <begin position="783"/>
        <end position="800"/>
    </location>
</feature>
<keyword evidence="7" id="KW-1133">Transmembrane helix</keyword>
<dbReference type="CDD" id="cd11070">
    <property type="entry name" value="CYP56-like"/>
    <property type="match status" value="1"/>
</dbReference>
<dbReference type="PRINTS" id="PR00385">
    <property type="entry name" value="P450"/>
</dbReference>
<evidence type="ECO:0000256" key="2">
    <source>
        <dbReference type="ARBA" id="ARBA00010617"/>
    </source>
</evidence>
<dbReference type="AlphaFoldDB" id="A0AA39V8C9"/>
<evidence type="ECO:0000256" key="6">
    <source>
        <dbReference type="SAM" id="MobiDB-lite"/>
    </source>
</evidence>
<dbReference type="Pfam" id="PF20684">
    <property type="entry name" value="Fung_rhodopsin"/>
    <property type="match status" value="1"/>
</dbReference>
<keyword evidence="7" id="KW-0812">Transmembrane</keyword>